<evidence type="ECO:0000256" key="7">
    <source>
        <dbReference type="SAM" id="MobiDB-lite"/>
    </source>
</evidence>
<evidence type="ECO:0000256" key="2">
    <source>
        <dbReference type="ARBA" id="ARBA00022490"/>
    </source>
</evidence>
<dbReference type="GO" id="GO:0009368">
    <property type="term" value="C:endopeptidase Clp complex"/>
    <property type="evidence" value="ECO:0007669"/>
    <property type="project" value="TreeGrafter"/>
</dbReference>
<proteinExistence type="inferred from homology"/>
<evidence type="ECO:0000256" key="1">
    <source>
        <dbReference type="ARBA" id="ARBA00007039"/>
    </source>
</evidence>
<feature type="compositionally biased region" description="Basic and acidic residues" evidence="7">
    <location>
        <begin position="210"/>
        <end position="219"/>
    </location>
</feature>
<dbReference type="RefSeq" id="WP_215461053.1">
    <property type="nucleotide sequence ID" value="NZ_JAGJAG010000001.1"/>
</dbReference>
<organism evidence="8">
    <name type="scientific">Lactobacillus delbrueckii subsp. lactis</name>
    <dbReference type="NCBI Taxonomy" id="29397"/>
    <lineage>
        <taxon>Bacteria</taxon>
        <taxon>Bacillati</taxon>
        <taxon>Bacillota</taxon>
        <taxon>Bacilli</taxon>
        <taxon>Lactobacillales</taxon>
        <taxon>Lactobacillaceae</taxon>
        <taxon>Lactobacillus</taxon>
    </lineage>
</organism>
<dbReference type="GO" id="GO:0004176">
    <property type="term" value="F:ATP-dependent peptidase activity"/>
    <property type="evidence" value="ECO:0007669"/>
    <property type="project" value="InterPro"/>
</dbReference>
<dbReference type="PANTHER" id="PTHR10381">
    <property type="entry name" value="ATP-DEPENDENT CLP PROTEASE PROTEOLYTIC SUBUNIT"/>
    <property type="match status" value="1"/>
</dbReference>
<keyword evidence="4" id="KW-0378">Hydrolase</keyword>
<dbReference type="GO" id="GO:0051117">
    <property type="term" value="F:ATPase binding"/>
    <property type="evidence" value="ECO:0007669"/>
    <property type="project" value="TreeGrafter"/>
</dbReference>
<dbReference type="InterPro" id="IPR001907">
    <property type="entry name" value="ClpP"/>
</dbReference>
<keyword evidence="3 8" id="KW-0645">Protease</keyword>
<dbReference type="PANTHER" id="PTHR10381:SF70">
    <property type="entry name" value="ATP-DEPENDENT CLP PROTEASE PROTEOLYTIC SUBUNIT"/>
    <property type="match status" value="1"/>
</dbReference>
<evidence type="ECO:0000313" key="8">
    <source>
        <dbReference type="EMBL" id="AZA15976.1"/>
    </source>
</evidence>
<dbReference type="NCBIfam" id="NF045542">
    <property type="entry name" value="Clp_rel_HeadMat"/>
    <property type="match status" value="1"/>
</dbReference>
<evidence type="ECO:0000256" key="6">
    <source>
        <dbReference type="RuleBase" id="RU003567"/>
    </source>
</evidence>
<evidence type="ECO:0000256" key="5">
    <source>
        <dbReference type="ARBA" id="ARBA00022825"/>
    </source>
</evidence>
<comment type="similarity">
    <text evidence="1 6">Belongs to the peptidase S14 family.</text>
</comment>
<dbReference type="GO" id="GO:0004252">
    <property type="term" value="F:serine-type endopeptidase activity"/>
    <property type="evidence" value="ECO:0007669"/>
    <property type="project" value="InterPro"/>
</dbReference>
<feature type="region of interest" description="Disordered" evidence="7">
    <location>
        <begin position="200"/>
        <end position="219"/>
    </location>
</feature>
<gene>
    <name evidence="8" type="ORF">DQL93_05015</name>
</gene>
<keyword evidence="2" id="KW-0963">Cytoplasm</keyword>
<dbReference type="EMBL" id="CP031023">
    <property type="protein sequence ID" value="AZA15976.1"/>
    <property type="molecule type" value="Genomic_DNA"/>
</dbReference>
<dbReference type="CDD" id="cd07016">
    <property type="entry name" value="S14_ClpP_1"/>
    <property type="match status" value="1"/>
</dbReference>
<reference evidence="8" key="1">
    <citation type="submission" date="2018-07" db="EMBL/GenBank/DDBJ databases">
        <authorList>
            <person name="Somerville V."/>
        </authorList>
    </citation>
    <scope>NUCLEOTIDE SEQUENCE</scope>
    <source>
        <strain evidence="8">NWC_2_2</strain>
    </source>
</reference>
<accession>A0A3G6JE82</accession>
<dbReference type="GO" id="GO:0006515">
    <property type="term" value="P:protein quality control for misfolded or incompletely synthesized proteins"/>
    <property type="evidence" value="ECO:0007669"/>
    <property type="project" value="TreeGrafter"/>
</dbReference>
<dbReference type="AlphaFoldDB" id="A0A3G6JE82"/>
<evidence type="ECO:0000256" key="3">
    <source>
        <dbReference type="ARBA" id="ARBA00022670"/>
    </source>
</evidence>
<name>A0A3G6JE82_LACDL</name>
<sequence length="243" mass="27258">MKMNYKALSKKEAEIDIEGEITSQIWDDSDTSASQFRDLLKQVGDVKTINLHINSPGGDVFEGVSIYNMLKQSKADIHVYIDGLAASIASVIAMAGDTITMPENSMLMIHNPWTIAQGNSKELRKVADDMDKMSESIKTSYLSKSNDKLDVDTLTQLMDEETWLTAKEAAEYGLADEVLEPVKMAACLTEEQAKSFKHTPKSLVTAHPVNEQKAESKQEEEWRRKLRLSAQESLNYLNDSFLF</sequence>
<dbReference type="PRINTS" id="PR00127">
    <property type="entry name" value="CLPPROTEASEP"/>
</dbReference>
<dbReference type="InterPro" id="IPR029045">
    <property type="entry name" value="ClpP/crotonase-like_dom_sf"/>
</dbReference>
<evidence type="ECO:0000256" key="4">
    <source>
        <dbReference type="ARBA" id="ARBA00022801"/>
    </source>
</evidence>
<dbReference type="InterPro" id="IPR023562">
    <property type="entry name" value="ClpP/TepA"/>
</dbReference>
<keyword evidence="5" id="KW-0720">Serine protease</keyword>
<dbReference type="Pfam" id="PF00574">
    <property type="entry name" value="CLP_protease"/>
    <property type="match status" value="1"/>
</dbReference>
<dbReference type="Gene3D" id="3.90.226.10">
    <property type="entry name" value="2-enoyl-CoA Hydratase, Chain A, domain 1"/>
    <property type="match status" value="1"/>
</dbReference>
<dbReference type="SUPFAM" id="SSF52096">
    <property type="entry name" value="ClpP/crotonase"/>
    <property type="match status" value="1"/>
</dbReference>
<protein>
    <recommendedName>
        <fullName evidence="6">ATP-dependent Clp protease proteolytic subunit</fullName>
    </recommendedName>
</protein>